<evidence type="ECO:0000256" key="8">
    <source>
        <dbReference type="ARBA" id="ARBA00022737"/>
    </source>
</evidence>
<dbReference type="InterPro" id="IPR000571">
    <property type="entry name" value="Znf_CCCH"/>
</dbReference>
<keyword evidence="9 20" id="KW-0863">Zinc-finger</keyword>
<keyword evidence="16" id="KW-0687">Ribonucleoprotein</keyword>
<evidence type="ECO:0000256" key="5">
    <source>
        <dbReference type="ARBA" id="ARBA00022490"/>
    </source>
</evidence>
<dbReference type="InterPro" id="IPR045877">
    <property type="entry name" value="ZFP36-like"/>
</dbReference>
<evidence type="ECO:0000256" key="14">
    <source>
        <dbReference type="ARBA" id="ARBA00023125"/>
    </source>
</evidence>
<dbReference type="FunFam" id="4.10.1000.10:FF:000002">
    <property type="entry name" value="Zinc finger protein 36, C3H1 type-like 1"/>
    <property type="match status" value="1"/>
</dbReference>
<comment type="subcellular location">
    <subcellularLocation>
        <location evidence="2">Cytoplasm</location>
        <location evidence="2">P-body</location>
    </subcellularLocation>
    <subcellularLocation>
        <location evidence="3">Cytoplasmic granule</location>
    </subcellularLocation>
    <subcellularLocation>
        <location evidence="1">Nucleus</location>
    </subcellularLocation>
</comment>
<dbReference type="GO" id="GO:0000178">
    <property type="term" value="C:exosome (RNase complex)"/>
    <property type="evidence" value="ECO:0007669"/>
    <property type="project" value="UniProtKB-KW"/>
</dbReference>
<evidence type="ECO:0000256" key="7">
    <source>
        <dbReference type="ARBA" id="ARBA00022723"/>
    </source>
</evidence>
<dbReference type="AlphaFoldDB" id="A0AAD5Q752"/>
<evidence type="ECO:0000259" key="22">
    <source>
        <dbReference type="PROSITE" id="PS50103"/>
    </source>
</evidence>
<dbReference type="SUPFAM" id="SSF90229">
    <property type="entry name" value="CCCH zinc finger"/>
    <property type="match status" value="2"/>
</dbReference>
<evidence type="ECO:0000256" key="13">
    <source>
        <dbReference type="ARBA" id="ARBA00022843"/>
    </source>
</evidence>
<dbReference type="Pfam" id="PF00642">
    <property type="entry name" value="zf-CCCH"/>
    <property type="match status" value="2"/>
</dbReference>
<feature type="compositionally biased region" description="Low complexity" evidence="21">
    <location>
        <begin position="277"/>
        <end position="294"/>
    </location>
</feature>
<feature type="zinc finger region" description="C3H1-type" evidence="20">
    <location>
        <begin position="64"/>
        <end position="92"/>
    </location>
</feature>
<evidence type="ECO:0000256" key="4">
    <source>
        <dbReference type="ARBA" id="ARBA00022448"/>
    </source>
</evidence>
<keyword evidence="24" id="KW-1185">Reference proteome</keyword>
<dbReference type="GO" id="GO:0003729">
    <property type="term" value="F:mRNA binding"/>
    <property type="evidence" value="ECO:0007669"/>
    <property type="project" value="InterPro"/>
</dbReference>
<feature type="zinc finger region" description="C3H1-type" evidence="20">
    <location>
        <begin position="102"/>
        <end position="130"/>
    </location>
</feature>
<evidence type="ECO:0000256" key="1">
    <source>
        <dbReference type="ARBA" id="ARBA00004123"/>
    </source>
</evidence>
<dbReference type="SMART" id="SM00356">
    <property type="entry name" value="ZnF_C3H1"/>
    <property type="match status" value="2"/>
</dbReference>
<evidence type="ECO:0000313" key="23">
    <source>
        <dbReference type="EMBL" id="KAJ0401372.1"/>
    </source>
</evidence>
<keyword evidence="7 20" id="KW-0479">Metal-binding</keyword>
<dbReference type="PROSITE" id="PS50103">
    <property type="entry name" value="ZF_C3H1"/>
    <property type="match status" value="2"/>
</dbReference>
<keyword evidence="13" id="KW-0832">Ubl conjugation</keyword>
<evidence type="ECO:0000256" key="6">
    <source>
        <dbReference type="ARBA" id="ARBA00022553"/>
    </source>
</evidence>
<dbReference type="GO" id="GO:0051028">
    <property type="term" value="P:mRNA transport"/>
    <property type="evidence" value="ECO:0007669"/>
    <property type="project" value="UniProtKB-KW"/>
</dbReference>
<name>A0AAD5Q752_PYTIN</name>
<protein>
    <recommendedName>
        <fullName evidence="17">mRNA decay activator protein ZFP36</fullName>
    </recommendedName>
    <alternativeName>
        <fullName evidence="19">Tristetraprolin</fullName>
    </alternativeName>
    <alternativeName>
        <fullName evidence="18">Zinc finger protein 36</fullName>
    </alternativeName>
</protein>
<evidence type="ECO:0000256" key="17">
    <source>
        <dbReference type="ARBA" id="ARBA00040871"/>
    </source>
</evidence>
<evidence type="ECO:0000256" key="21">
    <source>
        <dbReference type="SAM" id="MobiDB-lite"/>
    </source>
</evidence>
<evidence type="ECO:0000313" key="24">
    <source>
        <dbReference type="Proteomes" id="UP001209570"/>
    </source>
</evidence>
<proteinExistence type="predicted"/>
<dbReference type="PANTHER" id="PTHR12547:SF58">
    <property type="entry name" value="MRNA DECAY ACTIVATOR PROTEIN ZFP36"/>
    <property type="match status" value="1"/>
</dbReference>
<evidence type="ECO:0000256" key="12">
    <source>
        <dbReference type="ARBA" id="ARBA00022835"/>
    </source>
</evidence>
<dbReference type="FunFam" id="4.10.1000.10:FF:000001">
    <property type="entry name" value="zinc finger CCCH domain-containing protein 15-like"/>
    <property type="match status" value="1"/>
</dbReference>
<evidence type="ECO:0000256" key="16">
    <source>
        <dbReference type="ARBA" id="ARBA00023274"/>
    </source>
</evidence>
<feature type="region of interest" description="Disordered" evidence="21">
    <location>
        <begin position="267"/>
        <end position="296"/>
    </location>
</feature>
<dbReference type="PANTHER" id="PTHR12547">
    <property type="entry name" value="CCCH ZINC FINGER/TIS11-RELATED"/>
    <property type="match status" value="1"/>
</dbReference>
<evidence type="ECO:0000256" key="19">
    <source>
        <dbReference type="ARBA" id="ARBA00043255"/>
    </source>
</evidence>
<keyword evidence="4" id="KW-0813">Transport</keyword>
<dbReference type="Proteomes" id="UP001209570">
    <property type="component" value="Unassembled WGS sequence"/>
</dbReference>
<keyword evidence="6" id="KW-0597">Phosphoprotein</keyword>
<feature type="compositionally biased region" description="Basic and acidic residues" evidence="21">
    <location>
        <begin position="435"/>
        <end position="451"/>
    </location>
</feature>
<keyword evidence="15" id="KW-0539">Nucleus</keyword>
<keyword evidence="5" id="KW-0963">Cytoplasm</keyword>
<dbReference type="GO" id="GO:1990904">
    <property type="term" value="C:ribonucleoprotein complex"/>
    <property type="evidence" value="ECO:0007669"/>
    <property type="project" value="UniProtKB-KW"/>
</dbReference>
<evidence type="ECO:0000256" key="20">
    <source>
        <dbReference type="PROSITE-ProRule" id="PRU00723"/>
    </source>
</evidence>
<dbReference type="GO" id="GO:0000932">
    <property type="term" value="C:P-body"/>
    <property type="evidence" value="ECO:0007669"/>
    <property type="project" value="UniProtKB-SubCell"/>
</dbReference>
<dbReference type="GO" id="GO:0008270">
    <property type="term" value="F:zinc ion binding"/>
    <property type="evidence" value="ECO:0007669"/>
    <property type="project" value="UniProtKB-KW"/>
</dbReference>
<dbReference type="Gene3D" id="4.10.1000.10">
    <property type="entry name" value="Zinc finger, CCCH-type"/>
    <property type="match status" value="2"/>
</dbReference>
<dbReference type="GO" id="GO:0003677">
    <property type="term" value="F:DNA binding"/>
    <property type="evidence" value="ECO:0007669"/>
    <property type="project" value="UniProtKB-KW"/>
</dbReference>
<keyword evidence="10" id="KW-0509">mRNA transport</keyword>
<evidence type="ECO:0000256" key="2">
    <source>
        <dbReference type="ARBA" id="ARBA00004201"/>
    </source>
</evidence>
<feature type="compositionally biased region" description="Low complexity" evidence="21">
    <location>
        <begin position="402"/>
        <end position="425"/>
    </location>
</feature>
<evidence type="ECO:0000256" key="10">
    <source>
        <dbReference type="ARBA" id="ARBA00022816"/>
    </source>
</evidence>
<feature type="domain" description="C3H1-type" evidence="22">
    <location>
        <begin position="64"/>
        <end position="92"/>
    </location>
</feature>
<dbReference type="EMBL" id="JAKCXM010000130">
    <property type="protein sequence ID" value="KAJ0401372.1"/>
    <property type="molecule type" value="Genomic_DNA"/>
</dbReference>
<evidence type="ECO:0000256" key="3">
    <source>
        <dbReference type="ARBA" id="ARBA00004463"/>
    </source>
</evidence>
<keyword evidence="14" id="KW-0238">DNA-binding</keyword>
<keyword evidence="12" id="KW-0271">Exosome</keyword>
<evidence type="ECO:0000256" key="15">
    <source>
        <dbReference type="ARBA" id="ARBA00023242"/>
    </source>
</evidence>
<feature type="region of interest" description="Disordered" evidence="21">
    <location>
        <begin position="399"/>
        <end position="451"/>
    </location>
</feature>
<feature type="region of interest" description="Disordered" evidence="21">
    <location>
        <begin position="313"/>
        <end position="353"/>
    </location>
</feature>
<comment type="caution">
    <text evidence="23">The sequence shown here is derived from an EMBL/GenBank/DDBJ whole genome shotgun (WGS) entry which is preliminary data.</text>
</comment>
<accession>A0AAD5Q752</accession>
<dbReference type="GO" id="GO:0005634">
    <property type="term" value="C:nucleus"/>
    <property type="evidence" value="ECO:0007669"/>
    <property type="project" value="UniProtKB-SubCell"/>
</dbReference>
<feature type="compositionally biased region" description="Polar residues" evidence="21">
    <location>
        <begin position="321"/>
        <end position="346"/>
    </location>
</feature>
<keyword evidence="8" id="KW-0677">Repeat</keyword>
<organism evidence="23 24">
    <name type="scientific">Pythium insidiosum</name>
    <name type="common">Pythiosis disease agent</name>
    <dbReference type="NCBI Taxonomy" id="114742"/>
    <lineage>
        <taxon>Eukaryota</taxon>
        <taxon>Sar</taxon>
        <taxon>Stramenopiles</taxon>
        <taxon>Oomycota</taxon>
        <taxon>Peronosporomycetes</taxon>
        <taxon>Pythiales</taxon>
        <taxon>Pythiaceae</taxon>
        <taxon>Pythium</taxon>
    </lineage>
</organism>
<keyword evidence="11 20" id="KW-0862">Zinc</keyword>
<feature type="domain" description="C3H1-type" evidence="22">
    <location>
        <begin position="102"/>
        <end position="130"/>
    </location>
</feature>
<dbReference type="InterPro" id="IPR036855">
    <property type="entry name" value="Znf_CCCH_sf"/>
</dbReference>
<sequence length="451" mass="47184">MDQLNYYSMSKDSYLEIDTSAAPRVNSMSYSALGQTPIVMSPEEGSPTYLNEENSPKNGTKSSLYKTELCKRFSEFGSCRYGAKCQFAHGVAELRHVVRHPKYKTTKCKSYWGSGHCPYGSRCRFIHEESEALSHQPPYSPSGGMNGLFMHEKPVRQHPHLSSLGSNGPVLSELGVGQVGVGNNGYLYGHNGSGLVGAGDHPLTPPGSSLLSSSYSPLGLSGSFEEPSTSAWGAHAQSRLSYGAEGFGAPKQPVGLGNGRVVSGMLATGVPPPPPSGVSSPIPVNGMSSSGSSSYPDLQDAIDALMKFSLSPSDKGAAMSGDNNPETSRAPSDPSSSLGTISTSAPQDGVTKKTDYSLHADELWKDFPSLSGSSVGFGDNQWPAGLSLSLEGTGLFSDGLDSVTASSTSSLSSPAETTSSPSSAAKVTVNSPSDAAKDETSPRLSIFERFH</sequence>
<feature type="region of interest" description="Disordered" evidence="21">
    <location>
        <begin position="41"/>
        <end position="61"/>
    </location>
</feature>
<evidence type="ECO:0000256" key="11">
    <source>
        <dbReference type="ARBA" id="ARBA00022833"/>
    </source>
</evidence>
<feature type="compositionally biased region" description="Polar residues" evidence="21">
    <location>
        <begin position="48"/>
        <end position="61"/>
    </location>
</feature>
<reference evidence="23" key="1">
    <citation type="submission" date="2021-12" db="EMBL/GenBank/DDBJ databases">
        <title>Prjna785345.</title>
        <authorList>
            <person name="Rujirawat T."/>
            <person name="Krajaejun T."/>
        </authorList>
    </citation>
    <scope>NUCLEOTIDE SEQUENCE</scope>
    <source>
        <strain evidence="23">Pi057C3</strain>
    </source>
</reference>
<evidence type="ECO:0000256" key="18">
    <source>
        <dbReference type="ARBA" id="ARBA00042855"/>
    </source>
</evidence>
<evidence type="ECO:0000256" key="9">
    <source>
        <dbReference type="ARBA" id="ARBA00022771"/>
    </source>
</evidence>
<gene>
    <name evidence="23" type="ORF">P43SY_001310</name>
</gene>